<dbReference type="InterPro" id="IPR013560">
    <property type="entry name" value="DUF1722"/>
</dbReference>
<organism evidence="2 3">
    <name type="scientific">Thermatribacter velox</name>
    <dbReference type="NCBI Taxonomy" id="3039681"/>
    <lineage>
        <taxon>Bacteria</taxon>
        <taxon>Pseudomonadati</taxon>
        <taxon>Atribacterota</taxon>
        <taxon>Atribacteria</taxon>
        <taxon>Atribacterales</taxon>
        <taxon>Thermatribacteraceae</taxon>
        <taxon>Thermatribacter</taxon>
    </lineage>
</organism>
<dbReference type="EMBL" id="CP121689">
    <property type="protein sequence ID" value="WZL76126.1"/>
    <property type="molecule type" value="Genomic_DNA"/>
</dbReference>
<keyword evidence="3" id="KW-1185">Reference proteome</keyword>
<dbReference type="PANTHER" id="PTHR30087:SF0">
    <property type="entry name" value="INNER MEMBRANE PROTEIN"/>
    <property type="match status" value="1"/>
</dbReference>
<feature type="domain" description="DUF1722" evidence="1">
    <location>
        <begin position="189"/>
        <end position="305"/>
    </location>
</feature>
<dbReference type="Pfam" id="PF04463">
    <property type="entry name" value="2-thiour_desulf"/>
    <property type="match status" value="1"/>
</dbReference>
<evidence type="ECO:0000313" key="3">
    <source>
        <dbReference type="Proteomes" id="UP001461341"/>
    </source>
</evidence>
<dbReference type="PANTHER" id="PTHR30087">
    <property type="entry name" value="INNER MEMBRANE PROTEIN"/>
    <property type="match status" value="1"/>
</dbReference>
<dbReference type="InterPro" id="IPR017087">
    <property type="entry name" value="UCP037004"/>
</dbReference>
<dbReference type="Proteomes" id="UP001461341">
    <property type="component" value="Chromosome"/>
</dbReference>
<gene>
    <name evidence="2" type="ORF">QBE54_11225</name>
</gene>
<sequence length="331" mass="38264">MRQFERPKVVISKCLGFEHCRYDGSIIESPLVTKLKDFVDFIPVCPEVEIGLGVPRRPIHIVLLKEGMHLIQSETEKDVTADLVSFAETFLNIRDVAGFILKAKSPSCGVGDAKIYVPQSKKVAQKGNGLFAQQIINKYGYLAIESERRLENRAIYEHFLSKIFATADFWAAKHTLSMKKLIDFHTRYKLFLMAHHQSATKELGKIVANPHGKDTETVFAEYEVHFFRALRRAMNRRLAINVFYHVLGYFKDKLAHSEKGLFMNLLEGFRRGTVAFPVLVNIVRVWIARFNEPYLAQQVFFSPYPLELSPQEIYDTIPESDYWNRLFPEER</sequence>
<name>A0ABZ2YAT8_9BACT</name>
<protein>
    <submittedName>
        <fullName evidence="2">DUF523 and DUF1722 domain-containing protein</fullName>
    </submittedName>
</protein>
<evidence type="ECO:0000313" key="2">
    <source>
        <dbReference type="EMBL" id="WZL76126.1"/>
    </source>
</evidence>
<accession>A0ABZ2YAT8</accession>
<dbReference type="InterPro" id="IPR007553">
    <property type="entry name" value="2-thiour_desulf"/>
</dbReference>
<evidence type="ECO:0000259" key="1">
    <source>
        <dbReference type="Pfam" id="PF08349"/>
    </source>
</evidence>
<reference evidence="2 3" key="1">
    <citation type="submission" date="2023-03" db="EMBL/GenBank/DDBJ databases">
        <title>Novel Species.</title>
        <authorList>
            <person name="Ma S."/>
        </authorList>
    </citation>
    <scope>NUCLEOTIDE SEQUENCE [LARGE SCALE GENOMIC DNA]</scope>
    <source>
        <strain evidence="2 3">B11</strain>
    </source>
</reference>
<proteinExistence type="predicted"/>
<dbReference type="PIRSF" id="PIRSF037004">
    <property type="entry name" value="UCP037004"/>
    <property type="match status" value="1"/>
</dbReference>
<dbReference type="RefSeq" id="WP_369018284.1">
    <property type="nucleotide sequence ID" value="NZ_CP121689.1"/>
</dbReference>
<dbReference type="Pfam" id="PF08349">
    <property type="entry name" value="DUF1722"/>
    <property type="match status" value="1"/>
</dbReference>